<reference evidence="20 21" key="1">
    <citation type="submission" date="2019-06" db="EMBL/GenBank/DDBJ databases">
        <title>Genome organization and adaptive potential of archetypical organophosphate degarding Sphingobium fuliginis ATCC 27551.</title>
        <authorList>
            <person name="Sarwar A."/>
            <person name="Parthasarathy S."/>
            <person name="Singh C."/>
            <person name="Siddavattam D."/>
        </authorList>
    </citation>
    <scope>NUCLEOTIDE SEQUENCE [LARGE SCALE GENOMIC DNA]</scope>
    <source>
        <strain evidence="20 21">ATCC 27551</strain>
    </source>
</reference>
<evidence type="ECO:0000256" key="1">
    <source>
        <dbReference type="ARBA" id="ARBA00004496"/>
    </source>
</evidence>
<dbReference type="Pfam" id="PF17759">
    <property type="entry name" value="tRNA_synthFbeta"/>
    <property type="match status" value="1"/>
</dbReference>
<dbReference type="InterPro" id="IPR036690">
    <property type="entry name" value="Fdx_antiC-bd_sf"/>
</dbReference>
<dbReference type="PANTHER" id="PTHR10947:SF0">
    <property type="entry name" value="PHENYLALANINE--TRNA LIGASE BETA SUBUNIT"/>
    <property type="match status" value="1"/>
</dbReference>
<keyword evidence="6 15" id="KW-0436">Ligase</keyword>
<dbReference type="GO" id="GO:0005524">
    <property type="term" value="F:ATP binding"/>
    <property type="evidence" value="ECO:0007669"/>
    <property type="project" value="UniProtKB-UniRule"/>
</dbReference>
<evidence type="ECO:0000259" key="18">
    <source>
        <dbReference type="PROSITE" id="PS51447"/>
    </source>
</evidence>
<keyword evidence="9 15" id="KW-0067">ATP-binding</keyword>
<evidence type="ECO:0000256" key="16">
    <source>
        <dbReference type="PROSITE-ProRule" id="PRU00209"/>
    </source>
</evidence>
<evidence type="ECO:0000256" key="10">
    <source>
        <dbReference type="ARBA" id="ARBA00022842"/>
    </source>
</evidence>
<organism evidence="20 21">
    <name type="scientific">Sphingobium fuliginis ATCC 27551</name>
    <dbReference type="NCBI Taxonomy" id="1208342"/>
    <lineage>
        <taxon>Bacteria</taxon>
        <taxon>Pseudomonadati</taxon>
        <taxon>Pseudomonadota</taxon>
        <taxon>Alphaproteobacteria</taxon>
        <taxon>Sphingomonadales</taxon>
        <taxon>Sphingomonadaceae</taxon>
        <taxon>Sphingobium</taxon>
    </lineage>
</organism>
<feature type="binding site" evidence="15">
    <location>
        <position position="464"/>
    </location>
    <ligand>
        <name>Mg(2+)</name>
        <dbReference type="ChEBI" id="CHEBI:18420"/>
        <note>shared with alpha subunit</note>
    </ligand>
</feature>
<evidence type="ECO:0000256" key="15">
    <source>
        <dbReference type="HAMAP-Rule" id="MF_00283"/>
    </source>
</evidence>
<evidence type="ECO:0000256" key="5">
    <source>
        <dbReference type="ARBA" id="ARBA00022555"/>
    </source>
</evidence>
<dbReference type="Pfam" id="PF01588">
    <property type="entry name" value="tRNA_bind"/>
    <property type="match status" value="1"/>
</dbReference>
<name>A0A5B8CK53_SPHSA</name>
<evidence type="ECO:0000256" key="6">
    <source>
        <dbReference type="ARBA" id="ARBA00022598"/>
    </source>
</evidence>
<comment type="subunit">
    <text evidence="3 15">Tetramer of two alpha and two beta subunits.</text>
</comment>
<sequence>MKFTLSWLKTHLNSDADLPTILKGLTNIGLEVEGAENPAEKLSAFRIAKVLTAERHPQADKLQVLTVDAGDGPLQVVCGAPNARAGLVGVFGTEGAVVPVNGMVLKKTAIRGVESNGMMCSFRELELGEDHDGIIELSADAPVGRVYAEWAGLDDPVIDVSITPNRQDCMGVRGIARDLAAAGLGTLNALIVPTIEAAGPGPDVRIEDAEGCPAFFARTVRGVKNGSSPEWMAKQLKAIGQKPISTLVDITNYIMIDLGRPLHVYDMATLKGGLVARRGRPGEQVLALNGKTYTVDESMTVIADDEAVHDIGGIMGGEHSGATEATTDVLIECAYFTPERIAVTGQKLGLTSDARGRFERGVDPAFLDDGLSIATYLVTHLCGGGASEATRAGSPPLAVKTVTYDPAQCLALAGVDVADSEQKRILESLGFEVEGNDATFEYQDGVPVTTPATWTVTVPSWRRDVDGWPDIVEEVVRIVGLDQVPSTPLPRAPGVAKPTATPEQAIERRVRRTAAARGLAEAVNWSFISEKEAAAVGGGAWTLANPISEDLKVMRPSLLPGLLSATRRNVDRGAASVRLFELGRRYLTDKERPTVGFVLAGEKVARGWQTGKAQPFSAFDAKCEAIALLTAAGAPVANLQSFGEASGAYHPGQSGTLRLGPKTVLAEFGVLHPSLARQFGLTGAAVAGEIFLDAIPARRASGFMRPPYAPPALQAVKRDFAFLVDQAVEADALVRAVRNADKKAIVDARLFDVFVGPGVDEGKKSLAVEITLQPGDKSFSQEELDAISAAVVKAAEKLGGTLRG</sequence>
<gene>
    <name evidence="15" type="primary">pheT</name>
    <name evidence="20" type="ORF">FIL70_16190</name>
</gene>
<dbReference type="SUPFAM" id="SSF50249">
    <property type="entry name" value="Nucleic acid-binding proteins"/>
    <property type="match status" value="1"/>
</dbReference>
<dbReference type="InterPro" id="IPR002547">
    <property type="entry name" value="tRNA-bd_dom"/>
</dbReference>
<dbReference type="InterPro" id="IPR005146">
    <property type="entry name" value="B3/B4_tRNA-bd"/>
</dbReference>
<dbReference type="PROSITE" id="PS50886">
    <property type="entry name" value="TRBD"/>
    <property type="match status" value="1"/>
</dbReference>
<dbReference type="SMART" id="SM00896">
    <property type="entry name" value="FDX-ACB"/>
    <property type="match status" value="1"/>
</dbReference>
<keyword evidence="11 16" id="KW-0694">RNA-binding</keyword>
<dbReference type="InterPro" id="IPR009061">
    <property type="entry name" value="DNA-bd_dom_put_sf"/>
</dbReference>
<comment type="catalytic activity">
    <reaction evidence="14 15">
        <text>tRNA(Phe) + L-phenylalanine + ATP = L-phenylalanyl-tRNA(Phe) + AMP + diphosphate + H(+)</text>
        <dbReference type="Rhea" id="RHEA:19413"/>
        <dbReference type="Rhea" id="RHEA-COMP:9668"/>
        <dbReference type="Rhea" id="RHEA-COMP:9699"/>
        <dbReference type="ChEBI" id="CHEBI:15378"/>
        <dbReference type="ChEBI" id="CHEBI:30616"/>
        <dbReference type="ChEBI" id="CHEBI:33019"/>
        <dbReference type="ChEBI" id="CHEBI:58095"/>
        <dbReference type="ChEBI" id="CHEBI:78442"/>
        <dbReference type="ChEBI" id="CHEBI:78531"/>
        <dbReference type="ChEBI" id="CHEBI:456215"/>
        <dbReference type="EC" id="6.1.1.20"/>
    </reaction>
</comment>
<dbReference type="SUPFAM" id="SSF54991">
    <property type="entry name" value="Anticodon-binding domain of PheRS"/>
    <property type="match status" value="1"/>
</dbReference>
<comment type="cofactor">
    <cofactor evidence="15">
        <name>Mg(2+)</name>
        <dbReference type="ChEBI" id="CHEBI:18420"/>
    </cofactor>
    <text evidence="15">Binds 2 magnesium ions per tetramer.</text>
</comment>
<dbReference type="RefSeq" id="WP_140042789.1">
    <property type="nucleotide sequence ID" value="NZ_CP041016.1"/>
</dbReference>
<dbReference type="Gene3D" id="3.30.930.10">
    <property type="entry name" value="Bira Bifunctional Protein, Domain 2"/>
    <property type="match status" value="1"/>
</dbReference>
<evidence type="ECO:0000313" key="20">
    <source>
        <dbReference type="EMBL" id="QDC38547.1"/>
    </source>
</evidence>
<evidence type="ECO:0000259" key="19">
    <source>
        <dbReference type="PROSITE" id="PS51483"/>
    </source>
</evidence>
<evidence type="ECO:0000256" key="7">
    <source>
        <dbReference type="ARBA" id="ARBA00022723"/>
    </source>
</evidence>
<dbReference type="SMART" id="SM00874">
    <property type="entry name" value="B5"/>
    <property type="match status" value="1"/>
</dbReference>
<evidence type="ECO:0000256" key="13">
    <source>
        <dbReference type="ARBA" id="ARBA00023146"/>
    </source>
</evidence>
<keyword evidence="4 15" id="KW-0963">Cytoplasm</keyword>
<dbReference type="InterPro" id="IPR004532">
    <property type="entry name" value="Phe-tRNA-ligase_IIc_bsu_bact"/>
</dbReference>
<dbReference type="SUPFAM" id="SSF55681">
    <property type="entry name" value="Class II aaRS and biotin synthetases"/>
    <property type="match status" value="1"/>
</dbReference>
<dbReference type="GO" id="GO:0006432">
    <property type="term" value="P:phenylalanyl-tRNA aminoacylation"/>
    <property type="evidence" value="ECO:0007669"/>
    <property type="project" value="UniProtKB-UniRule"/>
</dbReference>
<dbReference type="Proteomes" id="UP000311469">
    <property type="component" value="Chromosome cSF1"/>
</dbReference>
<evidence type="ECO:0000256" key="9">
    <source>
        <dbReference type="ARBA" id="ARBA00022840"/>
    </source>
</evidence>
<dbReference type="InterPro" id="IPR033714">
    <property type="entry name" value="tRNA_bind_bactPheRS"/>
</dbReference>
<dbReference type="Pfam" id="PF03147">
    <property type="entry name" value="FDX-ACB"/>
    <property type="match status" value="1"/>
</dbReference>
<dbReference type="Gene3D" id="2.40.50.140">
    <property type="entry name" value="Nucleic acid-binding proteins"/>
    <property type="match status" value="1"/>
</dbReference>
<dbReference type="PROSITE" id="PS51447">
    <property type="entry name" value="FDX_ACB"/>
    <property type="match status" value="1"/>
</dbReference>
<dbReference type="InterPro" id="IPR005121">
    <property type="entry name" value="Fdx_antiC-bd"/>
</dbReference>
<feature type="domain" description="TRNA-binding" evidence="17">
    <location>
        <begin position="39"/>
        <end position="148"/>
    </location>
</feature>
<keyword evidence="8 15" id="KW-0547">Nucleotide-binding</keyword>
<dbReference type="HAMAP" id="MF_00283">
    <property type="entry name" value="Phe_tRNA_synth_beta1"/>
    <property type="match status" value="1"/>
</dbReference>
<dbReference type="PROSITE" id="PS51483">
    <property type="entry name" value="B5"/>
    <property type="match status" value="1"/>
</dbReference>
<feature type="domain" description="FDX-ACB" evidence="18">
    <location>
        <begin position="711"/>
        <end position="803"/>
    </location>
</feature>
<dbReference type="InterPro" id="IPR045060">
    <property type="entry name" value="Phe-tRNA-ligase_IIc_bsu"/>
</dbReference>
<evidence type="ECO:0000256" key="3">
    <source>
        <dbReference type="ARBA" id="ARBA00011209"/>
    </source>
</evidence>
<dbReference type="InterPro" id="IPR020825">
    <property type="entry name" value="Phe-tRNA_synthase-like_B3/B4"/>
</dbReference>
<evidence type="ECO:0000256" key="2">
    <source>
        <dbReference type="ARBA" id="ARBA00008653"/>
    </source>
</evidence>
<dbReference type="AlphaFoldDB" id="A0A5B8CK53"/>
<keyword evidence="12 15" id="KW-0648">Protein biosynthesis</keyword>
<dbReference type="EC" id="6.1.1.20" evidence="15"/>
<dbReference type="GO" id="GO:0000049">
    <property type="term" value="F:tRNA binding"/>
    <property type="evidence" value="ECO:0007669"/>
    <property type="project" value="UniProtKB-UniRule"/>
</dbReference>
<dbReference type="NCBIfam" id="NF045760">
    <property type="entry name" value="YtpR"/>
    <property type="match status" value="1"/>
</dbReference>
<dbReference type="KEGG" id="sufl:FIL70_16190"/>
<feature type="domain" description="B5" evidence="19">
    <location>
        <begin position="397"/>
        <end position="486"/>
    </location>
</feature>
<evidence type="ECO:0000256" key="8">
    <source>
        <dbReference type="ARBA" id="ARBA00022741"/>
    </source>
</evidence>
<protein>
    <recommendedName>
        <fullName evidence="15">Phenylalanine--tRNA ligase beta subunit</fullName>
        <ecNumber evidence="15">6.1.1.20</ecNumber>
    </recommendedName>
    <alternativeName>
        <fullName evidence="15">Phenylalanyl-tRNA synthetase beta subunit</fullName>
        <shortName evidence="15">PheRS</shortName>
    </alternativeName>
</protein>
<dbReference type="InterPro" id="IPR041616">
    <property type="entry name" value="PheRS_beta_core"/>
</dbReference>
<dbReference type="CDD" id="cd02796">
    <property type="entry name" value="tRNA_bind_bactPheRS"/>
    <property type="match status" value="1"/>
</dbReference>
<dbReference type="NCBIfam" id="TIGR00472">
    <property type="entry name" value="pheT_bact"/>
    <property type="match status" value="1"/>
</dbReference>
<dbReference type="InterPro" id="IPR045864">
    <property type="entry name" value="aa-tRNA-synth_II/BPL/LPL"/>
</dbReference>
<evidence type="ECO:0000256" key="11">
    <source>
        <dbReference type="ARBA" id="ARBA00022884"/>
    </source>
</evidence>
<comment type="subcellular location">
    <subcellularLocation>
        <location evidence="1 15">Cytoplasm</location>
    </subcellularLocation>
</comment>
<dbReference type="EMBL" id="CP041016">
    <property type="protein sequence ID" value="QDC38547.1"/>
    <property type="molecule type" value="Genomic_DNA"/>
</dbReference>
<proteinExistence type="inferred from homology"/>
<evidence type="ECO:0000313" key="21">
    <source>
        <dbReference type="Proteomes" id="UP000311469"/>
    </source>
</evidence>
<dbReference type="Pfam" id="PF03484">
    <property type="entry name" value="B5"/>
    <property type="match status" value="1"/>
</dbReference>
<dbReference type="InterPro" id="IPR012340">
    <property type="entry name" value="NA-bd_OB-fold"/>
</dbReference>
<dbReference type="SUPFAM" id="SSF56037">
    <property type="entry name" value="PheT/TilS domain"/>
    <property type="match status" value="1"/>
</dbReference>
<evidence type="ECO:0000256" key="4">
    <source>
        <dbReference type="ARBA" id="ARBA00022490"/>
    </source>
</evidence>
<dbReference type="Pfam" id="PF03483">
    <property type="entry name" value="B3_4"/>
    <property type="match status" value="1"/>
</dbReference>
<keyword evidence="7 15" id="KW-0479">Metal-binding</keyword>
<dbReference type="GO" id="GO:0004826">
    <property type="term" value="F:phenylalanine-tRNA ligase activity"/>
    <property type="evidence" value="ECO:0007669"/>
    <property type="project" value="UniProtKB-UniRule"/>
</dbReference>
<dbReference type="GO" id="GO:0000287">
    <property type="term" value="F:magnesium ion binding"/>
    <property type="evidence" value="ECO:0007669"/>
    <property type="project" value="UniProtKB-UniRule"/>
</dbReference>
<comment type="similarity">
    <text evidence="2 15">Belongs to the phenylalanyl-tRNA synthetase beta subunit family. Type 1 subfamily.</text>
</comment>
<keyword evidence="5 16" id="KW-0820">tRNA-binding</keyword>
<feature type="binding site" evidence="15">
    <location>
        <position position="470"/>
    </location>
    <ligand>
        <name>Mg(2+)</name>
        <dbReference type="ChEBI" id="CHEBI:18420"/>
        <note>shared with alpha subunit</note>
    </ligand>
</feature>
<dbReference type="CDD" id="cd00769">
    <property type="entry name" value="PheRS_beta_core"/>
    <property type="match status" value="1"/>
</dbReference>
<evidence type="ECO:0000259" key="17">
    <source>
        <dbReference type="PROSITE" id="PS50886"/>
    </source>
</evidence>
<dbReference type="PANTHER" id="PTHR10947">
    <property type="entry name" value="PHENYLALANYL-TRNA SYNTHETASE BETA CHAIN AND LEUCINE-RICH REPEAT-CONTAINING PROTEIN 47"/>
    <property type="match status" value="1"/>
</dbReference>
<dbReference type="Gene3D" id="3.30.70.380">
    <property type="entry name" value="Ferrodoxin-fold anticodon-binding domain"/>
    <property type="match status" value="1"/>
</dbReference>
<accession>A0A5B8CK53</accession>
<dbReference type="GO" id="GO:0009328">
    <property type="term" value="C:phenylalanine-tRNA ligase complex"/>
    <property type="evidence" value="ECO:0007669"/>
    <property type="project" value="TreeGrafter"/>
</dbReference>
<dbReference type="SMART" id="SM00873">
    <property type="entry name" value="B3_4"/>
    <property type="match status" value="1"/>
</dbReference>
<evidence type="ECO:0000256" key="12">
    <source>
        <dbReference type="ARBA" id="ARBA00022917"/>
    </source>
</evidence>
<dbReference type="InterPro" id="IPR005147">
    <property type="entry name" value="tRNA_synthase_B5-dom"/>
</dbReference>
<feature type="binding site" evidence="15">
    <location>
        <position position="474"/>
    </location>
    <ligand>
        <name>Mg(2+)</name>
        <dbReference type="ChEBI" id="CHEBI:18420"/>
        <note>shared with alpha subunit</note>
    </ligand>
</feature>
<evidence type="ECO:0000256" key="14">
    <source>
        <dbReference type="ARBA" id="ARBA00049255"/>
    </source>
</evidence>
<keyword evidence="10 15" id="KW-0460">Magnesium</keyword>
<dbReference type="SUPFAM" id="SSF46955">
    <property type="entry name" value="Putative DNA-binding domain"/>
    <property type="match status" value="1"/>
</dbReference>
<dbReference type="Gene3D" id="3.50.40.10">
    <property type="entry name" value="Phenylalanyl-trna Synthetase, Chain B, domain 3"/>
    <property type="match status" value="1"/>
</dbReference>
<dbReference type="Gene3D" id="3.30.56.10">
    <property type="match status" value="2"/>
</dbReference>
<keyword evidence="13 15" id="KW-0030">Aminoacyl-tRNA synthetase</keyword>
<feature type="binding site" evidence="15">
    <location>
        <position position="473"/>
    </location>
    <ligand>
        <name>Mg(2+)</name>
        <dbReference type="ChEBI" id="CHEBI:18420"/>
        <note>shared with alpha subunit</note>
    </ligand>
</feature>